<comment type="caution">
    <text evidence="5">The sequence shown here is derived from an EMBL/GenBank/DDBJ whole genome shotgun (WGS) entry which is preliminary data.</text>
</comment>
<dbReference type="SUPFAM" id="SSF52047">
    <property type="entry name" value="RNI-like"/>
    <property type="match status" value="1"/>
</dbReference>
<protein>
    <submittedName>
        <fullName evidence="5">Uncharacterized protein</fullName>
    </submittedName>
</protein>
<sequence>MTAAAGTTDAATADVVVQPVTPVTATALQYQWTQLMPEPSDAELKKRIAGAPRPAAVPSMLSVFQRGARFDSDDDSDAEEDRSIEDTEEATPAPWQSARDLPERRVMVQRILALTERRNPAGPGRRRDRNGVPIESPGRDHAAALAKRIELSLYSRAGSLDEYKNNATLRRRLQSLVSLSFHEAAAAKDTSMPPLVRCQRLGKRSSTSSPYAGSAIIKRRRLTLLQSATRSHSSHSSRILGPLGEDCVRAVFSFLDGRETMRLRVLNQFAAEFLPSCVLSLEVEVSKFQGCFVKGSSASTLLKLTSLERLVVFRQSNPCAEPTSTEQTLALHAWGCAELDVTHDNVGEGVVRHLASAMQAGACSRLKQLQLVSVFTNTSKRNGLQSLCQALRMGCCPDLEDLLLGGNSITDMGATEISRLLRSRALPRLERLDLRRNYIGETGLQRLVAALTSSSRRPIKYLCMGGNLITDKCVAPLKEMLARGVCPQMRFLGLEDNFLSPDGVQTIIQAAVSGGMVPKLHRVSSDGAAAELAA</sequence>
<evidence type="ECO:0000256" key="1">
    <source>
        <dbReference type="ARBA" id="ARBA00022468"/>
    </source>
</evidence>
<dbReference type="InterPro" id="IPR032675">
    <property type="entry name" value="LRR_dom_sf"/>
</dbReference>
<keyword evidence="2" id="KW-0433">Leucine-rich repeat</keyword>
<keyword evidence="3" id="KW-0677">Repeat</keyword>
<dbReference type="Gene3D" id="3.80.10.10">
    <property type="entry name" value="Ribonuclease Inhibitor"/>
    <property type="match status" value="1"/>
</dbReference>
<reference evidence="5" key="1">
    <citation type="submission" date="2021-12" db="EMBL/GenBank/DDBJ databases">
        <title>Prjna785345.</title>
        <authorList>
            <person name="Rujirawat T."/>
            <person name="Krajaejun T."/>
        </authorList>
    </citation>
    <scope>NUCLEOTIDE SEQUENCE</scope>
    <source>
        <strain evidence="5">Pi057C3</strain>
    </source>
</reference>
<dbReference type="InterPro" id="IPR027038">
    <property type="entry name" value="RanGap"/>
</dbReference>
<feature type="region of interest" description="Disordered" evidence="4">
    <location>
        <begin position="114"/>
        <end position="139"/>
    </location>
</feature>
<dbReference type="Proteomes" id="UP001209570">
    <property type="component" value="Unassembled WGS sequence"/>
</dbReference>
<evidence type="ECO:0000313" key="5">
    <source>
        <dbReference type="EMBL" id="KAJ0403940.1"/>
    </source>
</evidence>
<dbReference type="PANTHER" id="PTHR24113">
    <property type="entry name" value="RAN GTPASE-ACTIVATING PROTEIN 1"/>
    <property type="match status" value="1"/>
</dbReference>
<evidence type="ECO:0000256" key="3">
    <source>
        <dbReference type="ARBA" id="ARBA00022737"/>
    </source>
</evidence>
<dbReference type="GO" id="GO:0005634">
    <property type="term" value="C:nucleus"/>
    <property type="evidence" value="ECO:0007669"/>
    <property type="project" value="TreeGrafter"/>
</dbReference>
<name>A0AAD5MDL8_PYTIN</name>
<evidence type="ECO:0000256" key="4">
    <source>
        <dbReference type="SAM" id="MobiDB-lite"/>
    </source>
</evidence>
<dbReference type="SMART" id="SM00368">
    <property type="entry name" value="LRR_RI"/>
    <property type="match status" value="2"/>
</dbReference>
<keyword evidence="1" id="KW-0343">GTPase activation</keyword>
<dbReference type="GO" id="GO:0048471">
    <property type="term" value="C:perinuclear region of cytoplasm"/>
    <property type="evidence" value="ECO:0007669"/>
    <property type="project" value="TreeGrafter"/>
</dbReference>
<dbReference type="AlphaFoldDB" id="A0AAD5MDL8"/>
<dbReference type="GO" id="GO:0005829">
    <property type="term" value="C:cytosol"/>
    <property type="evidence" value="ECO:0007669"/>
    <property type="project" value="TreeGrafter"/>
</dbReference>
<feature type="region of interest" description="Disordered" evidence="4">
    <location>
        <begin position="68"/>
        <end position="102"/>
    </location>
</feature>
<accession>A0AAD5MDL8</accession>
<dbReference type="EMBL" id="JAKCXM010000072">
    <property type="protein sequence ID" value="KAJ0403940.1"/>
    <property type="molecule type" value="Genomic_DNA"/>
</dbReference>
<dbReference type="PANTHER" id="PTHR24113:SF12">
    <property type="entry name" value="RAN GTPASE-ACTIVATING PROTEIN 1"/>
    <property type="match status" value="1"/>
</dbReference>
<evidence type="ECO:0000256" key="2">
    <source>
        <dbReference type="ARBA" id="ARBA00022614"/>
    </source>
</evidence>
<gene>
    <name evidence="5" type="ORF">P43SY_009433</name>
</gene>
<feature type="compositionally biased region" description="Acidic residues" evidence="4">
    <location>
        <begin position="72"/>
        <end position="89"/>
    </location>
</feature>
<dbReference type="GO" id="GO:0031267">
    <property type="term" value="F:small GTPase binding"/>
    <property type="evidence" value="ECO:0007669"/>
    <property type="project" value="TreeGrafter"/>
</dbReference>
<dbReference type="GO" id="GO:0006913">
    <property type="term" value="P:nucleocytoplasmic transport"/>
    <property type="evidence" value="ECO:0007669"/>
    <property type="project" value="TreeGrafter"/>
</dbReference>
<keyword evidence="6" id="KW-1185">Reference proteome</keyword>
<evidence type="ECO:0000313" key="6">
    <source>
        <dbReference type="Proteomes" id="UP001209570"/>
    </source>
</evidence>
<organism evidence="5 6">
    <name type="scientific">Pythium insidiosum</name>
    <name type="common">Pythiosis disease agent</name>
    <dbReference type="NCBI Taxonomy" id="114742"/>
    <lineage>
        <taxon>Eukaryota</taxon>
        <taxon>Sar</taxon>
        <taxon>Stramenopiles</taxon>
        <taxon>Oomycota</taxon>
        <taxon>Peronosporomycetes</taxon>
        <taxon>Pythiales</taxon>
        <taxon>Pythiaceae</taxon>
        <taxon>Pythium</taxon>
    </lineage>
</organism>
<proteinExistence type="predicted"/>
<dbReference type="GO" id="GO:0005096">
    <property type="term" value="F:GTPase activator activity"/>
    <property type="evidence" value="ECO:0007669"/>
    <property type="project" value="UniProtKB-KW"/>
</dbReference>